<dbReference type="Pfam" id="PF00373">
    <property type="entry name" value="FERM_M"/>
    <property type="match status" value="1"/>
</dbReference>
<dbReference type="GO" id="GO:0030036">
    <property type="term" value="P:actin cytoskeleton organization"/>
    <property type="evidence" value="ECO:0007669"/>
    <property type="project" value="TreeGrafter"/>
</dbReference>
<dbReference type="InterPro" id="IPR014352">
    <property type="entry name" value="FERM/acyl-CoA-bd_prot_sf"/>
</dbReference>
<evidence type="ECO:0000259" key="1">
    <source>
        <dbReference type="PROSITE" id="PS50057"/>
    </source>
</evidence>
<comment type="caution">
    <text evidence="2">The sequence shown here is derived from an EMBL/GenBank/DDBJ whole genome shotgun (WGS) entry which is preliminary data.</text>
</comment>
<dbReference type="SUPFAM" id="SSF47031">
    <property type="entry name" value="Second domain of FERM"/>
    <property type="match status" value="1"/>
</dbReference>
<dbReference type="GO" id="GO:0098609">
    <property type="term" value="P:cell-cell adhesion"/>
    <property type="evidence" value="ECO:0007669"/>
    <property type="project" value="TreeGrafter"/>
</dbReference>
<dbReference type="PANTHER" id="PTHR19981">
    <property type="entry name" value="TALIN"/>
    <property type="match status" value="1"/>
</dbReference>
<proteinExistence type="predicted"/>
<keyword evidence="3" id="KW-1185">Reference proteome</keyword>
<sequence length="99" mass="11462">MATLDSEMVSSSQGQACSWGILKDFLPKEYIKQKGECKIFMAHKNCRNMSKIEAKVHYMKLACSLKTYGVKLCRKREKITLDWRGMRSPPCWKTLSPKK</sequence>
<dbReference type="PANTHER" id="PTHR19981:SF7">
    <property type="entry name" value="TALIN-1"/>
    <property type="match status" value="1"/>
</dbReference>
<dbReference type="GO" id="GO:0005737">
    <property type="term" value="C:cytoplasm"/>
    <property type="evidence" value="ECO:0007669"/>
    <property type="project" value="TreeGrafter"/>
</dbReference>
<dbReference type="OrthoDB" id="10262320at2759"/>
<dbReference type="CDD" id="cd14473">
    <property type="entry name" value="FERM_B-lobe"/>
    <property type="match status" value="1"/>
</dbReference>
<protein>
    <recommendedName>
        <fullName evidence="1">FERM domain-containing protein</fullName>
    </recommendedName>
</protein>
<dbReference type="GO" id="GO:0005925">
    <property type="term" value="C:focal adhesion"/>
    <property type="evidence" value="ECO:0007669"/>
    <property type="project" value="TreeGrafter"/>
</dbReference>
<dbReference type="Proteomes" id="UP000190648">
    <property type="component" value="Unassembled WGS sequence"/>
</dbReference>
<name>A0A1V4K378_PATFA</name>
<reference evidence="2 3" key="1">
    <citation type="submission" date="2016-02" db="EMBL/GenBank/DDBJ databases">
        <title>Band-tailed pigeon sequencing and assembly.</title>
        <authorList>
            <person name="Soares A.E."/>
            <person name="Novak B.J."/>
            <person name="Rice E.S."/>
            <person name="O'Connell B."/>
            <person name="Chang D."/>
            <person name="Weber S."/>
            <person name="Shapiro B."/>
        </authorList>
    </citation>
    <scope>NUCLEOTIDE SEQUENCE [LARGE SCALE GENOMIC DNA]</scope>
    <source>
        <strain evidence="2">BTP2013</strain>
        <tissue evidence="2">Blood</tissue>
    </source>
</reference>
<dbReference type="AlphaFoldDB" id="A0A1V4K378"/>
<dbReference type="GO" id="GO:0005178">
    <property type="term" value="F:integrin binding"/>
    <property type="evidence" value="ECO:0007669"/>
    <property type="project" value="TreeGrafter"/>
</dbReference>
<dbReference type="STRING" id="372326.A0A1V4K378"/>
<accession>A0A1V4K378</accession>
<dbReference type="InterPro" id="IPR035963">
    <property type="entry name" value="FERM_2"/>
</dbReference>
<dbReference type="Gene3D" id="1.20.80.10">
    <property type="match status" value="1"/>
</dbReference>
<gene>
    <name evidence="2" type="ORF">AV530_012765</name>
</gene>
<dbReference type="InterPro" id="IPR000299">
    <property type="entry name" value="FERM_domain"/>
</dbReference>
<organism evidence="2 3">
    <name type="scientific">Patagioenas fasciata monilis</name>
    <dbReference type="NCBI Taxonomy" id="372326"/>
    <lineage>
        <taxon>Eukaryota</taxon>
        <taxon>Metazoa</taxon>
        <taxon>Chordata</taxon>
        <taxon>Craniata</taxon>
        <taxon>Vertebrata</taxon>
        <taxon>Euteleostomi</taxon>
        <taxon>Archelosauria</taxon>
        <taxon>Archosauria</taxon>
        <taxon>Dinosauria</taxon>
        <taxon>Saurischia</taxon>
        <taxon>Theropoda</taxon>
        <taxon>Coelurosauria</taxon>
        <taxon>Aves</taxon>
        <taxon>Neognathae</taxon>
        <taxon>Neoaves</taxon>
        <taxon>Columbimorphae</taxon>
        <taxon>Columbiformes</taxon>
        <taxon>Columbidae</taxon>
        <taxon>Patagioenas</taxon>
    </lineage>
</organism>
<feature type="domain" description="FERM" evidence="1">
    <location>
        <begin position="1"/>
        <end position="99"/>
    </location>
</feature>
<dbReference type="PROSITE" id="PS50057">
    <property type="entry name" value="FERM_3"/>
    <property type="match status" value="1"/>
</dbReference>
<evidence type="ECO:0000313" key="2">
    <source>
        <dbReference type="EMBL" id="OPJ78823.1"/>
    </source>
</evidence>
<dbReference type="InterPro" id="IPR019748">
    <property type="entry name" value="FERM_central"/>
</dbReference>
<dbReference type="GO" id="GO:0005886">
    <property type="term" value="C:plasma membrane"/>
    <property type="evidence" value="ECO:0007669"/>
    <property type="project" value="TreeGrafter"/>
</dbReference>
<dbReference type="EMBL" id="LSYS01005018">
    <property type="protein sequence ID" value="OPJ78823.1"/>
    <property type="molecule type" value="Genomic_DNA"/>
</dbReference>
<evidence type="ECO:0000313" key="3">
    <source>
        <dbReference type="Proteomes" id="UP000190648"/>
    </source>
</evidence>